<dbReference type="PRINTS" id="PR00111">
    <property type="entry name" value="ABHYDROLASE"/>
</dbReference>
<dbReference type="Proteomes" id="UP001596118">
    <property type="component" value="Unassembled WGS sequence"/>
</dbReference>
<feature type="region of interest" description="Disordered" evidence="1">
    <location>
        <begin position="1"/>
        <end position="35"/>
    </location>
</feature>
<evidence type="ECO:0000256" key="1">
    <source>
        <dbReference type="SAM" id="MobiDB-lite"/>
    </source>
</evidence>
<dbReference type="InterPro" id="IPR029058">
    <property type="entry name" value="AB_hydrolase_fold"/>
</dbReference>
<proteinExistence type="predicted"/>
<dbReference type="RefSeq" id="WP_256410880.1">
    <property type="nucleotide sequence ID" value="NZ_JANHDM010000002.1"/>
</dbReference>
<evidence type="ECO:0000259" key="2">
    <source>
        <dbReference type="Pfam" id="PF00561"/>
    </source>
</evidence>
<dbReference type="Pfam" id="PF00561">
    <property type="entry name" value="Abhydrolase_1"/>
    <property type="match status" value="1"/>
</dbReference>
<keyword evidence="3" id="KW-0378">Hydrolase</keyword>
<sequence>MDQHATSGTDDAGDPLPRTDRNEDAGDGSLRTAAVDLPDGREIAYAVCGPADGPPVVLHHGTPGSRLFAALLAEVAGEAGVRLVAPDRPGYGRSSPPPDDWGRRDWCADLSRVLRAESVDRAGLLGFSGGGPFAIAAAESDRTTRLALVSAVVPPSDEGLAGLARIPYAIRLLFPLFGAFASVSGPETVVSQYTDRSVSPAVARAVAADFHEALGGGEGVLGGALGSGASAVERESRSFATGSVDPDSLDLPVRAWHGTRDDNAPLSPVGEFVAEAGGTLTTADADHLGTLLDSASDALRWVAPE</sequence>
<dbReference type="PANTHER" id="PTHR43433">
    <property type="entry name" value="HYDROLASE, ALPHA/BETA FOLD FAMILY PROTEIN"/>
    <property type="match status" value="1"/>
</dbReference>
<dbReference type="PANTHER" id="PTHR43433:SF10">
    <property type="entry name" value="AB HYDROLASE-1 DOMAIN-CONTAINING PROTEIN"/>
    <property type="match status" value="1"/>
</dbReference>
<name>A0ABD5QXK9_9EURY</name>
<reference evidence="3 4" key="1">
    <citation type="journal article" date="2019" name="Int. J. Syst. Evol. Microbiol.">
        <title>The Global Catalogue of Microorganisms (GCM) 10K type strain sequencing project: providing services to taxonomists for standard genome sequencing and annotation.</title>
        <authorList>
            <consortium name="The Broad Institute Genomics Platform"/>
            <consortium name="The Broad Institute Genome Sequencing Center for Infectious Disease"/>
            <person name="Wu L."/>
            <person name="Ma J."/>
        </authorList>
    </citation>
    <scope>NUCLEOTIDE SEQUENCE [LARGE SCALE GENOMIC DNA]</scope>
    <source>
        <strain evidence="3 4">CGMCC 1.12124</strain>
    </source>
</reference>
<comment type="caution">
    <text evidence="3">The sequence shown here is derived from an EMBL/GenBank/DDBJ whole genome shotgun (WGS) entry which is preliminary data.</text>
</comment>
<evidence type="ECO:0000313" key="4">
    <source>
        <dbReference type="Proteomes" id="UP001596118"/>
    </source>
</evidence>
<protein>
    <submittedName>
        <fullName evidence="3">Alpha/beta fold hydrolase</fullName>
    </submittedName>
</protein>
<dbReference type="EMBL" id="JBHSKY010000002">
    <property type="protein sequence ID" value="MFC5277445.1"/>
    <property type="molecule type" value="Genomic_DNA"/>
</dbReference>
<dbReference type="InterPro" id="IPR050471">
    <property type="entry name" value="AB_hydrolase"/>
</dbReference>
<dbReference type="Gene3D" id="3.40.50.1820">
    <property type="entry name" value="alpha/beta hydrolase"/>
    <property type="match status" value="1"/>
</dbReference>
<dbReference type="GO" id="GO:0016787">
    <property type="term" value="F:hydrolase activity"/>
    <property type="evidence" value="ECO:0007669"/>
    <property type="project" value="UniProtKB-KW"/>
</dbReference>
<dbReference type="AlphaFoldDB" id="A0ABD5QXK9"/>
<accession>A0ABD5QXK9</accession>
<gene>
    <name evidence="3" type="ORF">ACFPM1_01490</name>
</gene>
<dbReference type="InterPro" id="IPR000073">
    <property type="entry name" value="AB_hydrolase_1"/>
</dbReference>
<keyword evidence="4" id="KW-1185">Reference proteome</keyword>
<evidence type="ECO:0000313" key="3">
    <source>
        <dbReference type="EMBL" id="MFC5277445.1"/>
    </source>
</evidence>
<organism evidence="3 4">
    <name type="scientific">Halorubrum rubrum</name>
    <dbReference type="NCBI Taxonomy" id="1126240"/>
    <lineage>
        <taxon>Archaea</taxon>
        <taxon>Methanobacteriati</taxon>
        <taxon>Methanobacteriota</taxon>
        <taxon>Stenosarchaea group</taxon>
        <taxon>Halobacteria</taxon>
        <taxon>Halobacteriales</taxon>
        <taxon>Haloferacaceae</taxon>
        <taxon>Halorubrum</taxon>
    </lineage>
</organism>
<dbReference type="SUPFAM" id="SSF53474">
    <property type="entry name" value="alpha/beta-Hydrolases"/>
    <property type="match status" value="1"/>
</dbReference>
<feature type="domain" description="AB hydrolase-1" evidence="2">
    <location>
        <begin position="54"/>
        <end position="153"/>
    </location>
</feature>